<feature type="region of interest" description="Disordered" evidence="5">
    <location>
        <begin position="225"/>
        <end position="253"/>
    </location>
</feature>
<dbReference type="FunFam" id="2.30.30.30:FF:000021">
    <property type="entry name" value="DNA/RNA-binding protein KIN17, putative"/>
    <property type="match status" value="1"/>
</dbReference>
<evidence type="ECO:0000256" key="5">
    <source>
        <dbReference type="SAM" id="MobiDB-lite"/>
    </source>
</evidence>
<dbReference type="SUPFAM" id="SSF57667">
    <property type="entry name" value="beta-beta-alpha zinc fingers"/>
    <property type="match status" value="1"/>
</dbReference>
<dbReference type="InterPro" id="IPR036236">
    <property type="entry name" value="Znf_C2H2_sf"/>
</dbReference>
<protein>
    <submittedName>
        <fullName evidence="7">KIN, antigenic determinant of recA protein homolog</fullName>
    </submittedName>
</protein>
<dbReference type="GO" id="GO:0006260">
    <property type="term" value="P:DNA replication"/>
    <property type="evidence" value="ECO:0007669"/>
    <property type="project" value="TreeGrafter"/>
</dbReference>
<organism evidence="7">
    <name type="scientific">Caligus rogercresseyi</name>
    <name type="common">Sea louse</name>
    <dbReference type="NCBI Taxonomy" id="217165"/>
    <lineage>
        <taxon>Eukaryota</taxon>
        <taxon>Metazoa</taxon>
        <taxon>Ecdysozoa</taxon>
        <taxon>Arthropoda</taxon>
        <taxon>Crustacea</taxon>
        <taxon>Multicrustacea</taxon>
        <taxon>Hexanauplia</taxon>
        <taxon>Copepoda</taxon>
        <taxon>Siphonostomatoida</taxon>
        <taxon>Caligidae</taxon>
        <taxon>Caligus</taxon>
    </lineage>
</organism>
<dbReference type="GO" id="GO:0006974">
    <property type="term" value="P:DNA damage response"/>
    <property type="evidence" value="ECO:0007669"/>
    <property type="project" value="TreeGrafter"/>
</dbReference>
<keyword evidence="2" id="KW-0479">Metal-binding</keyword>
<dbReference type="InterPro" id="IPR038254">
    <property type="entry name" value="KIN17_WH-like_sf"/>
</dbReference>
<evidence type="ECO:0000256" key="2">
    <source>
        <dbReference type="ARBA" id="ARBA00022723"/>
    </source>
</evidence>
<dbReference type="InterPro" id="IPR041995">
    <property type="entry name" value="KOW_KIN17"/>
</dbReference>
<dbReference type="Pfam" id="PF10357">
    <property type="entry name" value="WH_KIN17"/>
    <property type="match status" value="1"/>
</dbReference>
<dbReference type="Pfam" id="PF18131">
    <property type="entry name" value="KN17_SH3"/>
    <property type="match status" value="1"/>
</dbReference>
<name>C1BRU3_CALRO</name>
<keyword evidence="4" id="KW-0862">Zinc</keyword>
<dbReference type="FunFam" id="1.10.10.2030:FF:000001">
    <property type="entry name" value="DNA/RNA-binding protein KIN17, putative"/>
    <property type="match status" value="1"/>
</dbReference>
<dbReference type="InterPro" id="IPR037321">
    <property type="entry name" value="KIN17-like"/>
</dbReference>
<dbReference type="AlphaFoldDB" id="C1BRU3"/>
<dbReference type="InterPro" id="IPR041330">
    <property type="entry name" value="KN17_SH3"/>
</dbReference>
<dbReference type="CDD" id="cd13155">
    <property type="entry name" value="KOW_KIN17"/>
    <property type="match status" value="1"/>
</dbReference>
<dbReference type="PANTHER" id="PTHR12805">
    <property type="entry name" value="KIN17 KIN, ANTIGENIC DETERMINANT OF RECA PROTEIN HOMOLOG"/>
    <property type="match status" value="1"/>
</dbReference>
<dbReference type="PANTHER" id="PTHR12805:SF0">
    <property type="entry name" value="DNA_RNA-BINDING PROTEIN KIN17"/>
    <property type="match status" value="1"/>
</dbReference>
<reference evidence="7" key="1">
    <citation type="submission" date="2009-03" db="EMBL/GenBank/DDBJ databases">
        <title>Caligus rogercresseyi ESTs and full-length cDNAs.</title>
        <authorList>
            <person name="Yasuike M."/>
            <person name="von Schalburg K."/>
            <person name="Cooper G."/>
            <person name="Leong J."/>
            <person name="Jones S.R.M."/>
            <person name="Koop B.F."/>
        </authorList>
    </citation>
    <scope>NUCLEOTIDE SEQUENCE</scope>
    <source>
        <tissue evidence="7">Whole tissue</tissue>
    </source>
</reference>
<feature type="domain" description="DNA/RNA-binding protein Kin17 WH-like" evidence="6">
    <location>
        <begin position="53"/>
        <end position="179"/>
    </location>
</feature>
<dbReference type="InterPro" id="IPR056767">
    <property type="entry name" value="C2H2-Znf_KIN17"/>
</dbReference>
<evidence type="ECO:0000313" key="7">
    <source>
        <dbReference type="EMBL" id="ACO11746.1"/>
    </source>
</evidence>
<evidence type="ECO:0000256" key="1">
    <source>
        <dbReference type="ARBA" id="ARBA00008517"/>
    </source>
</evidence>
<dbReference type="InterPro" id="IPR014722">
    <property type="entry name" value="Rib_uL2_dom2"/>
</dbReference>
<feature type="region of interest" description="Disordered" evidence="5">
    <location>
        <begin position="180"/>
        <end position="201"/>
    </location>
</feature>
<evidence type="ECO:0000259" key="6">
    <source>
        <dbReference type="SMART" id="SM01253"/>
    </source>
</evidence>
<keyword evidence="3" id="KW-0863">Zinc-finger</keyword>
<accession>C1BRU3</accession>
<dbReference type="GO" id="GO:0003690">
    <property type="term" value="F:double-stranded DNA binding"/>
    <property type="evidence" value="ECO:0007669"/>
    <property type="project" value="TreeGrafter"/>
</dbReference>
<dbReference type="Pfam" id="PF25092">
    <property type="entry name" value="SH3_KIN17_C"/>
    <property type="match status" value="1"/>
</dbReference>
<dbReference type="InterPro" id="IPR019447">
    <property type="entry name" value="DNA/RNA-bd_Kin17_WH-like_dom"/>
</dbReference>
<dbReference type="EMBL" id="BT077322">
    <property type="protein sequence ID" value="ACO11746.1"/>
    <property type="molecule type" value="mRNA"/>
</dbReference>
<dbReference type="Gene3D" id="2.30.30.30">
    <property type="match status" value="1"/>
</dbReference>
<evidence type="ECO:0000256" key="4">
    <source>
        <dbReference type="ARBA" id="ARBA00022833"/>
    </source>
</evidence>
<dbReference type="SMART" id="SM01253">
    <property type="entry name" value="Kin17_mid"/>
    <property type="match status" value="1"/>
</dbReference>
<dbReference type="GO" id="GO:0008270">
    <property type="term" value="F:zinc ion binding"/>
    <property type="evidence" value="ECO:0007669"/>
    <property type="project" value="UniProtKB-KW"/>
</dbReference>
<evidence type="ECO:0000256" key="3">
    <source>
        <dbReference type="ARBA" id="ARBA00022771"/>
    </source>
</evidence>
<sequence>MGKKAEVGTPKYLANKMKSKGLQKLRWYCQMCQKQCRDENGFKCHTMSESHQRQLLLFAEKPNRFLGEFSQEFESGFMNLLKRRFGTKRVNANQVYQEYIKDKDHVHMNGTRWSSLTGFVLHLGRCGKAKVDDTEKGWYIAWIDRDPDTIARQEALAKKDKMVKDDEERLLDFISKQVERAKDDESSSPAEGSTLKELKREHEDEKLQLDMKLIKKVEETKVLGHSVFKKPSDPDKSSRRDPPPKRKKISALDEIKEEIESKKKLEAQKHKKKKSDSIKDHWLVEGIVVKIVTKSLGDKYYKAKGVVKSVVDRYGAVVSLIKETGKIKLDQEHLETVVPSPGRNVLVLNGLYRGEVGVLKSILVEEFSALIELKEDGSVVKIPYEHFSKLFDS</sequence>
<dbReference type="GO" id="GO:0005634">
    <property type="term" value="C:nucleus"/>
    <property type="evidence" value="ECO:0007669"/>
    <property type="project" value="TreeGrafter"/>
</dbReference>
<dbReference type="Gene3D" id="1.10.10.2030">
    <property type="entry name" value="DNA/RNA-binding protein Kin17, conserved domain"/>
    <property type="match status" value="1"/>
</dbReference>
<dbReference type="Pfam" id="PF25095">
    <property type="entry name" value="C2H2-zf_KIN17"/>
    <property type="match status" value="1"/>
</dbReference>
<comment type="similarity">
    <text evidence="1">Belongs to the KIN17 family.</text>
</comment>
<gene>
    <name evidence="7" type="primary">KIN</name>
</gene>
<feature type="compositionally biased region" description="Basic and acidic residues" evidence="5">
    <location>
        <begin position="230"/>
        <end position="253"/>
    </location>
</feature>
<proteinExistence type="evidence at transcript level"/>
<dbReference type="Gene3D" id="2.30.30.140">
    <property type="match status" value="1"/>
</dbReference>